<dbReference type="GO" id="GO:0003735">
    <property type="term" value="F:structural constituent of ribosome"/>
    <property type="evidence" value="ECO:0007669"/>
    <property type="project" value="InterPro"/>
</dbReference>
<dbReference type="GO" id="GO:0006412">
    <property type="term" value="P:translation"/>
    <property type="evidence" value="ECO:0007669"/>
    <property type="project" value="UniProtKB-UniRule"/>
</dbReference>
<dbReference type="AlphaFoldDB" id="A0A7W8Y9R1"/>
<keyword evidence="4 6" id="KW-0687">Ribonucleoprotein</keyword>
<dbReference type="InterPro" id="IPR018257">
    <property type="entry name" value="Ribosomal_bL19_CS"/>
</dbReference>
<dbReference type="GO" id="GO:0022625">
    <property type="term" value="C:cytosolic large ribosomal subunit"/>
    <property type="evidence" value="ECO:0007669"/>
    <property type="project" value="TreeGrafter"/>
</dbReference>
<reference evidence="8 9" key="1">
    <citation type="submission" date="2020-08" db="EMBL/GenBank/DDBJ databases">
        <title>Sequencing the genomes of 1000 actinobacteria strains.</title>
        <authorList>
            <person name="Klenk H.-P."/>
        </authorList>
    </citation>
    <scope>NUCLEOTIDE SEQUENCE [LARGE SCALE GENOMIC DNA]</scope>
    <source>
        <strain evidence="8 9">DSM 23694</strain>
    </source>
</reference>
<evidence type="ECO:0000313" key="8">
    <source>
        <dbReference type="EMBL" id="MBB5597551.1"/>
    </source>
</evidence>
<sequence>MHILDSLDAASLRNDVPDFRAGDTVKVHVNIIEGKNTRVQVFQGFVLGRQGGGVRETFTVRKVSFGVGVERTFPVHSPVIEKIELVTRGDVRRAKLYYMRDRHGKAARIREKRDFGPSAK</sequence>
<evidence type="ECO:0000256" key="1">
    <source>
        <dbReference type="ARBA" id="ARBA00002349"/>
    </source>
</evidence>
<comment type="similarity">
    <text evidence="2 6 7">Belongs to the bacterial ribosomal protein bL19 family.</text>
</comment>
<evidence type="ECO:0000256" key="7">
    <source>
        <dbReference type="RuleBase" id="RU000559"/>
    </source>
</evidence>
<dbReference type="RefSeq" id="WP_183640594.1">
    <property type="nucleotide sequence ID" value="NZ_CANLFI010000001.1"/>
</dbReference>
<keyword evidence="9" id="KW-1185">Reference proteome</keyword>
<evidence type="ECO:0000256" key="6">
    <source>
        <dbReference type="HAMAP-Rule" id="MF_00402"/>
    </source>
</evidence>
<evidence type="ECO:0000256" key="5">
    <source>
        <dbReference type="ARBA" id="ARBA00035171"/>
    </source>
</evidence>
<dbReference type="EMBL" id="JACHBL010000001">
    <property type="protein sequence ID" value="MBB5597551.1"/>
    <property type="molecule type" value="Genomic_DNA"/>
</dbReference>
<dbReference type="Proteomes" id="UP000523863">
    <property type="component" value="Unassembled WGS sequence"/>
</dbReference>
<evidence type="ECO:0000256" key="4">
    <source>
        <dbReference type="ARBA" id="ARBA00023274"/>
    </source>
</evidence>
<accession>A0A7W8Y9R1</accession>
<dbReference type="Gene3D" id="2.30.30.790">
    <property type="match status" value="1"/>
</dbReference>
<evidence type="ECO:0000313" key="9">
    <source>
        <dbReference type="Proteomes" id="UP000523863"/>
    </source>
</evidence>
<comment type="function">
    <text evidence="1 6 7">This protein is located at the 30S-50S ribosomal subunit interface and may play a role in the structure and function of the aminoacyl-tRNA binding site.</text>
</comment>
<dbReference type="PANTHER" id="PTHR15680:SF9">
    <property type="entry name" value="LARGE RIBOSOMAL SUBUNIT PROTEIN BL19M"/>
    <property type="match status" value="1"/>
</dbReference>
<comment type="caution">
    <text evidence="8">The sequence shown here is derived from an EMBL/GenBank/DDBJ whole genome shotgun (WGS) entry which is preliminary data.</text>
</comment>
<gene>
    <name evidence="6" type="primary">rplS</name>
    <name evidence="8" type="ORF">BKA12_000631</name>
</gene>
<dbReference type="InterPro" id="IPR001857">
    <property type="entry name" value="Ribosomal_bL19"/>
</dbReference>
<protein>
    <recommendedName>
        <fullName evidence="5 6">Large ribosomal subunit protein bL19</fullName>
    </recommendedName>
</protein>
<dbReference type="PROSITE" id="PS01015">
    <property type="entry name" value="RIBOSOMAL_L19"/>
    <property type="match status" value="1"/>
</dbReference>
<evidence type="ECO:0000256" key="2">
    <source>
        <dbReference type="ARBA" id="ARBA00005781"/>
    </source>
</evidence>
<dbReference type="SUPFAM" id="SSF50104">
    <property type="entry name" value="Translation proteins SH3-like domain"/>
    <property type="match status" value="1"/>
</dbReference>
<proteinExistence type="inferred from homology"/>
<dbReference type="FunFam" id="2.30.30.790:FF:000001">
    <property type="entry name" value="50S ribosomal protein L19"/>
    <property type="match status" value="1"/>
</dbReference>
<name>A0A7W8Y9R1_9MICC</name>
<dbReference type="InterPro" id="IPR008991">
    <property type="entry name" value="Translation_prot_SH3-like_sf"/>
</dbReference>
<keyword evidence="3 6" id="KW-0689">Ribosomal protein</keyword>
<dbReference type="Pfam" id="PF01245">
    <property type="entry name" value="Ribosomal_L19"/>
    <property type="match status" value="1"/>
</dbReference>
<dbReference type="NCBIfam" id="TIGR01024">
    <property type="entry name" value="rplS_bact"/>
    <property type="match status" value="1"/>
</dbReference>
<organism evidence="8 9">
    <name type="scientific">Neomicrococcus lactis</name>
    <dbReference type="NCBI Taxonomy" id="732241"/>
    <lineage>
        <taxon>Bacteria</taxon>
        <taxon>Bacillati</taxon>
        <taxon>Actinomycetota</taxon>
        <taxon>Actinomycetes</taxon>
        <taxon>Micrococcales</taxon>
        <taxon>Micrococcaceae</taxon>
        <taxon>Neomicrococcus</taxon>
    </lineage>
</organism>
<dbReference type="InterPro" id="IPR038657">
    <property type="entry name" value="Ribosomal_bL19_sf"/>
</dbReference>
<dbReference type="PIRSF" id="PIRSF002191">
    <property type="entry name" value="Ribosomal_L19"/>
    <property type="match status" value="1"/>
</dbReference>
<evidence type="ECO:0000256" key="3">
    <source>
        <dbReference type="ARBA" id="ARBA00022980"/>
    </source>
</evidence>
<dbReference type="PANTHER" id="PTHR15680">
    <property type="entry name" value="RIBOSOMAL PROTEIN L19"/>
    <property type="match status" value="1"/>
</dbReference>
<dbReference type="HAMAP" id="MF_00402">
    <property type="entry name" value="Ribosomal_bL19"/>
    <property type="match status" value="1"/>
</dbReference>
<dbReference type="PRINTS" id="PR00061">
    <property type="entry name" value="RIBOSOMALL19"/>
</dbReference>